<dbReference type="EMBL" id="CP040916">
    <property type="protein sequence ID" value="QDQ12194.1"/>
    <property type="molecule type" value="Genomic_DNA"/>
</dbReference>
<sequence length="1175" mass="124656">MIELRVLGAVEAWDDGRRADLRGPRHRAVLARLLMARGRVVPLDQLIDDLWRDTPAERALGSLRTLVSTLRKALEPGRPTRTPARTLVTAPPGYALRLDLAAVDAWRFEDLVRRAAEPSVPGRAAETRDRLTAALELWRGGAYAEFAAEAWAAPEVTRLSELRLLAAERLADAELALGAAARVVADLEAHTRAHPLREEGWRLFALALYRTGRQADALTALRTARAVLKEELGIDPGLALRTLEEDILRQRRSLAGAVEREPAPPARATVPAVVSRPSGRVEQPLPEARRPLPGRGRALERLAREAQQAAARGVLRVALVGGAPGMGKTALAEAALHALAPGWTATRGRCPEEAGAPPAHPWAELLRTLGGAGQSAPPDLAPLLDPGAGAVPESVRFRTHTAATAHLTAAARRAPLAVVLEDLHHADDDTLTLLRRLPTALAASPVLLLVTFRAEELTAAARDTLAALARCEPARMELQGLDATAVSAVLRDLAGRTDEPVPDLDEDTVRRLTERTGGNPFFVRETARLLTAEGADAALTRVPPGVADVIRHRLGALSPGAQTVLRRAAVVGTEIDIDVLLEMCGQEGDGGPAHQGAAVEVLEEALRSGLIGEPGPGRLRFASPLVRDALYQETSRLRRTSWHARAAAAVERLRPDDAGALAHHCLESAGPRDVDRAVRHVHAAATAARQDGDHQEAARLWRRALAVHERLGTAPLVAAPDGCDRVVGLVRSLTLAGDLQGARAQRLSALERFPADGEPAALADLVTCDDMPTLWYHGDYAGGPDPRVTGAVERLLAHVPEADDEVRCRLFAVLARELDGVGGERALRAAAEAERLARRTGDPRLLALALNSRLLQTYGAAGLAPRRARVAEEMLSVARGAGLGAAEAVARTALLQAHAARAAFREADEQAAAVHRLTAGLGIPVLDLVPTLYGALRPAVAHRHDEAARRYAAARDALGGLGVWGAEQAVYGLALFCLRQQDGRLAEHVDLSLREYETWGRGAGCGATHALTLAAAGHGARARALLPELLTMRRDFLYELRLAAAGLAAVRLGEDDLAEAAYEELLPAAGELAGAGSGMATLGPVAQYLGEIAEHLGRADDAVSHYCQALSLARRADAPHWRDEAQRGLRRLAPASAFRAPSAPAGWAPPTSAPAPAPASVSAEPAVRAEAVRAP</sequence>
<dbReference type="CDD" id="cd15831">
    <property type="entry name" value="BTAD"/>
    <property type="match status" value="1"/>
</dbReference>
<dbReference type="GO" id="GO:0006355">
    <property type="term" value="P:regulation of DNA-templated transcription"/>
    <property type="evidence" value="ECO:0007669"/>
    <property type="project" value="InterPro"/>
</dbReference>
<dbReference type="SUPFAM" id="SSF48452">
    <property type="entry name" value="TPR-like"/>
    <property type="match status" value="2"/>
</dbReference>
<keyword evidence="4 6" id="KW-0238">DNA-binding</keyword>
<organism evidence="9 10">
    <name type="scientific">Streptomyces spectabilis</name>
    <dbReference type="NCBI Taxonomy" id="68270"/>
    <lineage>
        <taxon>Bacteria</taxon>
        <taxon>Bacillati</taxon>
        <taxon>Actinomycetota</taxon>
        <taxon>Actinomycetes</taxon>
        <taxon>Kitasatosporales</taxon>
        <taxon>Streptomycetaceae</taxon>
        <taxon>Streptomyces</taxon>
    </lineage>
</organism>
<dbReference type="GO" id="GO:0000160">
    <property type="term" value="P:phosphorelay signal transduction system"/>
    <property type="evidence" value="ECO:0007669"/>
    <property type="project" value="UniProtKB-KW"/>
</dbReference>
<evidence type="ECO:0000259" key="8">
    <source>
        <dbReference type="PROSITE" id="PS51755"/>
    </source>
</evidence>
<dbReference type="Pfam" id="PF13191">
    <property type="entry name" value="AAA_16"/>
    <property type="match status" value="1"/>
</dbReference>
<dbReference type="SUPFAM" id="SSF46894">
    <property type="entry name" value="C-terminal effector domain of the bipartite response regulators"/>
    <property type="match status" value="1"/>
</dbReference>
<keyword evidence="2" id="KW-0902">Two-component regulatory system</keyword>
<keyword evidence="3" id="KW-0805">Transcription regulation</keyword>
<dbReference type="InterPro" id="IPR005158">
    <property type="entry name" value="BTAD"/>
</dbReference>
<feature type="DNA-binding region" description="OmpR/PhoB-type" evidence="6">
    <location>
        <begin position="1"/>
        <end position="98"/>
    </location>
</feature>
<dbReference type="InterPro" id="IPR011990">
    <property type="entry name" value="TPR-like_helical_dom_sf"/>
</dbReference>
<dbReference type="InterPro" id="IPR036388">
    <property type="entry name" value="WH-like_DNA-bd_sf"/>
</dbReference>
<evidence type="ECO:0000256" key="2">
    <source>
        <dbReference type="ARBA" id="ARBA00023012"/>
    </source>
</evidence>
<dbReference type="InterPro" id="IPR027417">
    <property type="entry name" value="P-loop_NTPase"/>
</dbReference>
<dbReference type="InterPro" id="IPR016032">
    <property type="entry name" value="Sig_transdc_resp-reg_C-effctor"/>
</dbReference>
<dbReference type="InterPro" id="IPR041664">
    <property type="entry name" value="AAA_16"/>
</dbReference>
<evidence type="ECO:0000256" key="7">
    <source>
        <dbReference type="SAM" id="MobiDB-lite"/>
    </source>
</evidence>
<evidence type="ECO:0000256" key="5">
    <source>
        <dbReference type="ARBA" id="ARBA00023163"/>
    </source>
</evidence>
<dbReference type="InterPro" id="IPR051677">
    <property type="entry name" value="AfsR-DnrI-RedD_regulator"/>
</dbReference>
<keyword evidence="5" id="KW-0804">Transcription</keyword>
<dbReference type="Proteomes" id="UP000316806">
    <property type="component" value="Chromosome"/>
</dbReference>
<dbReference type="PANTHER" id="PTHR35807">
    <property type="entry name" value="TRANSCRIPTIONAL REGULATOR REDD-RELATED"/>
    <property type="match status" value="1"/>
</dbReference>
<proteinExistence type="inferred from homology"/>
<protein>
    <recommendedName>
        <fullName evidence="8">OmpR/PhoB-type domain-containing protein</fullName>
    </recommendedName>
</protein>
<evidence type="ECO:0000313" key="10">
    <source>
        <dbReference type="Proteomes" id="UP000316806"/>
    </source>
</evidence>
<feature type="compositionally biased region" description="Low complexity" evidence="7">
    <location>
        <begin position="1158"/>
        <end position="1175"/>
    </location>
</feature>
<dbReference type="SUPFAM" id="SSF52540">
    <property type="entry name" value="P-loop containing nucleoside triphosphate hydrolases"/>
    <property type="match status" value="1"/>
</dbReference>
<feature type="region of interest" description="Disordered" evidence="7">
    <location>
        <begin position="1140"/>
        <end position="1175"/>
    </location>
</feature>
<name>A0A516R997_STRST</name>
<dbReference type="GO" id="GO:0003677">
    <property type="term" value="F:DNA binding"/>
    <property type="evidence" value="ECO:0007669"/>
    <property type="project" value="UniProtKB-UniRule"/>
</dbReference>
<dbReference type="Gene3D" id="1.25.40.10">
    <property type="entry name" value="Tetratricopeptide repeat domain"/>
    <property type="match status" value="1"/>
</dbReference>
<feature type="region of interest" description="Disordered" evidence="7">
    <location>
        <begin position="273"/>
        <end position="293"/>
    </location>
</feature>
<dbReference type="AlphaFoldDB" id="A0A516R997"/>
<feature type="compositionally biased region" description="Low complexity" evidence="7">
    <location>
        <begin position="1140"/>
        <end position="1150"/>
    </location>
</feature>
<dbReference type="SMART" id="SM00862">
    <property type="entry name" value="Trans_reg_C"/>
    <property type="match status" value="1"/>
</dbReference>
<dbReference type="PANTHER" id="PTHR35807:SF1">
    <property type="entry name" value="TRANSCRIPTIONAL REGULATOR REDD"/>
    <property type="match status" value="1"/>
</dbReference>
<gene>
    <name evidence="9" type="ORF">FH965_17750</name>
</gene>
<dbReference type="PROSITE" id="PS51755">
    <property type="entry name" value="OMPR_PHOB"/>
    <property type="match status" value="1"/>
</dbReference>
<evidence type="ECO:0000313" key="9">
    <source>
        <dbReference type="EMBL" id="QDQ12194.1"/>
    </source>
</evidence>
<comment type="similarity">
    <text evidence="1">Belongs to the AfsR/DnrI/RedD regulatory family.</text>
</comment>
<dbReference type="InterPro" id="IPR001867">
    <property type="entry name" value="OmpR/PhoB-type_DNA-bd"/>
</dbReference>
<evidence type="ECO:0000256" key="6">
    <source>
        <dbReference type="PROSITE-ProRule" id="PRU01091"/>
    </source>
</evidence>
<evidence type="ECO:0000256" key="4">
    <source>
        <dbReference type="ARBA" id="ARBA00023125"/>
    </source>
</evidence>
<evidence type="ECO:0000256" key="1">
    <source>
        <dbReference type="ARBA" id="ARBA00005820"/>
    </source>
</evidence>
<dbReference type="Pfam" id="PF00486">
    <property type="entry name" value="Trans_reg_C"/>
    <property type="match status" value="1"/>
</dbReference>
<dbReference type="Pfam" id="PF03704">
    <property type="entry name" value="BTAD"/>
    <property type="match status" value="1"/>
</dbReference>
<reference evidence="9 10" key="1">
    <citation type="journal article" date="2019" name="J. Ind. Microbiol. Biotechnol.">
        <title>The complete genomic sequence of Streptomyces spectabilis NRRL-2792 and identification of secondary metabolite biosynthetic gene clusters.</title>
        <authorList>
            <person name="Sinha A."/>
            <person name="Phillips-Salemka S."/>
            <person name="Niraula T.A."/>
            <person name="Short K.A."/>
            <person name="Niraula N.P."/>
        </authorList>
    </citation>
    <scope>NUCLEOTIDE SEQUENCE [LARGE SCALE GENOMIC DNA]</scope>
    <source>
        <strain evidence="9 10">NRRL 2792</strain>
    </source>
</reference>
<evidence type="ECO:0000256" key="3">
    <source>
        <dbReference type="ARBA" id="ARBA00023015"/>
    </source>
</evidence>
<feature type="domain" description="OmpR/PhoB-type" evidence="8">
    <location>
        <begin position="1"/>
        <end position="98"/>
    </location>
</feature>
<dbReference type="SMART" id="SM01043">
    <property type="entry name" value="BTAD"/>
    <property type="match status" value="1"/>
</dbReference>
<accession>A0A516R997</accession>
<dbReference type="Gene3D" id="1.10.10.10">
    <property type="entry name" value="Winged helix-like DNA-binding domain superfamily/Winged helix DNA-binding domain"/>
    <property type="match status" value="1"/>
</dbReference>